<protein>
    <recommendedName>
        <fullName evidence="4">DUF4365 domain-containing protein</fullName>
    </recommendedName>
</protein>
<accession>A0ABY1Y995</accession>
<dbReference type="Proteomes" id="UP000294239">
    <property type="component" value="Unassembled WGS sequence"/>
</dbReference>
<gene>
    <name evidence="2" type="ORF">EYC79_10150</name>
</gene>
<keyword evidence="3" id="KW-1185">Reference proteome</keyword>
<evidence type="ECO:0000256" key="1">
    <source>
        <dbReference type="SAM" id="MobiDB-lite"/>
    </source>
</evidence>
<feature type="compositionally biased region" description="Polar residues" evidence="1">
    <location>
        <begin position="521"/>
        <end position="531"/>
    </location>
</feature>
<sequence length="531" mass="59423">MESELDSDRIGRIGERQFEVLCERAGLYCNKSAVDVMGWDFIVEFSMGPAGQALPLDQRPTNAARVQLKSTLGRAGNRIRLSLSAIDRLAKDPRPALIVVFRLRADGELQSAYLVHLIGNELARVLKRLRLAEARKAHDINHTDISYDYEKVGVRFEPTPAGLLAALTAACGQNPGAYTIEKQRQLAELGYENGQFEAEALIQIEGPEHFSNLLLGLAPLKPHSLRVFDSRFGIRLPYQGTLFDDIEELRLTPPTLGSCEISIRGPNFGQAARFDGEMFIGPPMAEPHGAELLIRTQDFIIRLTPPALKFESVGSIDDMEHSLEEWAELLRALTLMATGRATLMIAGNDRIPPIAFPVDQPITGPYLEEIPLISAFLDGWLQLLTNAGLRSTARFKFDAFWEANEARMAVDILLKPQSEARFEFQSLEIEDSLPPPEGLYFNSTSFADTSITFSAKVFFKMTDDPEWRYRSMGFEALDVRPEVDDLEEYGMDQATACDLKLLIDPRNITLTPRTDTPEKPTPSSSTRYERR</sequence>
<evidence type="ECO:0008006" key="4">
    <source>
        <dbReference type="Google" id="ProtNLM"/>
    </source>
</evidence>
<dbReference type="EMBL" id="SISF01000029">
    <property type="protein sequence ID" value="TBN12602.1"/>
    <property type="molecule type" value="Genomic_DNA"/>
</dbReference>
<name>A0ABY1Y995_9HYPH</name>
<organism evidence="2 3">
    <name type="scientific">Agrobacterium cavarae</name>
    <dbReference type="NCBI Taxonomy" id="2528239"/>
    <lineage>
        <taxon>Bacteria</taxon>
        <taxon>Pseudomonadati</taxon>
        <taxon>Pseudomonadota</taxon>
        <taxon>Alphaproteobacteria</taxon>
        <taxon>Hyphomicrobiales</taxon>
        <taxon>Rhizobiaceae</taxon>
        <taxon>Rhizobium/Agrobacterium group</taxon>
        <taxon>Agrobacterium</taxon>
    </lineage>
</organism>
<proteinExistence type="predicted"/>
<evidence type="ECO:0000313" key="2">
    <source>
        <dbReference type="EMBL" id="TBN12602.1"/>
    </source>
</evidence>
<evidence type="ECO:0000313" key="3">
    <source>
        <dbReference type="Proteomes" id="UP000294239"/>
    </source>
</evidence>
<comment type="caution">
    <text evidence="2">The sequence shown here is derived from an EMBL/GenBank/DDBJ whole genome shotgun (WGS) entry which is preliminary data.</text>
</comment>
<feature type="region of interest" description="Disordered" evidence="1">
    <location>
        <begin position="508"/>
        <end position="531"/>
    </location>
</feature>
<dbReference type="RefSeq" id="WP_130977889.1">
    <property type="nucleotide sequence ID" value="NZ_SISF01000029.1"/>
</dbReference>
<reference evidence="2 3" key="1">
    <citation type="submission" date="2019-02" db="EMBL/GenBank/DDBJ databases">
        <title>Current taxonomic status of genus Agrobacterium and description of Agrobacterium cavarae sp. nov. isolated from maize roots.</title>
        <authorList>
            <person name="Flores-Felix J.D."/>
            <person name="Menendez E."/>
            <person name="Ramirez-Bahena M.H."/>
            <person name="Garcia-Fraile P."/>
            <person name="Velazquez E."/>
        </authorList>
    </citation>
    <scope>NUCLEOTIDE SEQUENCE [LARGE SCALE GENOMIC DNA]</scope>
    <source>
        <strain evidence="2 3">RZME10</strain>
    </source>
</reference>
<dbReference type="GeneID" id="301041542"/>